<dbReference type="AlphaFoldDB" id="A0AAU6PG40"/>
<evidence type="ECO:0000313" key="1">
    <source>
        <dbReference type="EMBL" id="WXT99987.1"/>
    </source>
</evidence>
<sequence>MNQEELRKKLQKIVESIETIEPVADFDSDQWKKGNASLKLIGKSISSLNVNIKKNEYGVGIDGNNKGDILDFLKSNFKFNNENDQNERYKVKPEKIEEVVRYYAGVKQENMEKVLFCRITSMEYYQDIDGDTQEGGGSYTKDNLAHERFNFKIRDGIFKGFVQSSSKTGGMNLKKIDPIVNEDADSVNGVLVIFVADNNIVGYYKDATVYGSIQNNDNYDQGRYDAYNIKTQSKAVLLSPDSRDYEIPRGSGAMGQANTFYLYDDNGNEKQGKWIQEAVNYVKINQLVKSYIPQIIDYLNNNPNQIDELTSDNFGTTSYPLIKTIKEIEENDKGVEDNKTLHYRYWTETYTINNKKHRFHSQWGGHKVWNGEESSISSDEKHRNSFIDYLKEQGIYSLTLTPNIWKMSHGSDTESFRNEWLHDNKISLHTNTKSKGKSEYTQADNFKNNVKIGDVVLLSHGSNIKRLVEVVSEILNPDDMDL</sequence>
<organism evidence="1">
    <name type="scientific">Catillopecten margaritatus gill symbiont</name>
    <dbReference type="NCBI Taxonomy" id="3083288"/>
    <lineage>
        <taxon>Bacteria</taxon>
        <taxon>Pseudomonadati</taxon>
        <taxon>Pseudomonadota</taxon>
        <taxon>Gammaproteobacteria</taxon>
        <taxon>sulfur-oxidizing symbionts</taxon>
    </lineage>
</organism>
<reference evidence="1" key="1">
    <citation type="submission" date="2023-10" db="EMBL/GenBank/DDBJ databases">
        <title>The first scallop-associated chemosynthetic bacterial symbiont.</title>
        <authorList>
            <person name="Lin Y.-T."/>
            <person name="Sun J."/>
            <person name="Ip J.C.-H."/>
            <person name="He X."/>
            <person name="Gao Z.-M."/>
            <person name="Perez M."/>
            <person name="Xu T."/>
            <person name="Qian P.-Y."/>
            <person name="Qiu J.-W."/>
        </authorList>
    </citation>
    <scope>NUCLEOTIDE SEQUENCE</scope>
    <source>
        <strain evidence="1">Gill1</strain>
    </source>
</reference>
<proteinExistence type="predicted"/>
<accession>A0AAU6PG40</accession>
<gene>
    <name evidence="1" type="ORF">Ctma_0693</name>
</gene>
<dbReference type="EMBL" id="CP138327">
    <property type="protein sequence ID" value="WXT99987.1"/>
    <property type="molecule type" value="Genomic_DNA"/>
</dbReference>
<protein>
    <submittedName>
        <fullName evidence="1">Uncharacterized protein</fullName>
    </submittedName>
</protein>
<name>A0AAU6PG40_9GAMM</name>